<sequence length="161" mass="17355">MTPSEQAALIDRLTTMARWQRDNMTKTGVYNNFTNGSLAEEAAAALCNVSANASGAGGLREALEKIITSAMSWHPSENGPSYTDTKKILFDRLAALPDQRASAQGCFDNTTVAPTNRELHDAIATAMQQDGLTYSGIQQAVKVVQSLYAVTRPHPRTPGEK</sequence>
<name>A0A1M6LM03_9BRAD</name>
<reference evidence="1 2" key="1">
    <citation type="submission" date="2016-11" db="EMBL/GenBank/DDBJ databases">
        <authorList>
            <person name="Jaros S."/>
            <person name="Januszkiewicz K."/>
            <person name="Wedrychowicz H."/>
        </authorList>
    </citation>
    <scope>NUCLEOTIDE SEQUENCE [LARGE SCALE GENOMIC DNA]</scope>
    <source>
        <strain evidence="1 2">GAS499</strain>
    </source>
</reference>
<dbReference type="Proteomes" id="UP000189935">
    <property type="component" value="Chromosome I"/>
</dbReference>
<accession>A0A1M6LM03</accession>
<proteinExistence type="predicted"/>
<evidence type="ECO:0000313" key="2">
    <source>
        <dbReference type="Proteomes" id="UP000189935"/>
    </source>
</evidence>
<evidence type="ECO:0000313" key="1">
    <source>
        <dbReference type="EMBL" id="SHJ72281.1"/>
    </source>
</evidence>
<organism evidence="1 2">
    <name type="scientific">Bradyrhizobium lablabi</name>
    <dbReference type="NCBI Taxonomy" id="722472"/>
    <lineage>
        <taxon>Bacteria</taxon>
        <taxon>Pseudomonadati</taxon>
        <taxon>Pseudomonadota</taxon>
        <taxon>Alphaproteobacteria</taxon>
        <taxon>Hyphomicrobiales</taxon>
        <taxon>Nitrobacteraceae</taxon>
        <taxon>Bradyrhizobium</taxon>
    </lineage>
</organism>
<dbReference type="EMBL" id="LT670844">
    <property type="protein sequence ID" value="SHJ72281.1"/>
    <property type="molecule type" value="Genomic_DNA"/>
</dbReference>
<protein>
    <submittedName>
        <fullName evidence="1">Uncharacterized protein</fullName>
    </submittedName>
</protein>
<dbReference type="AlphaFoldDB" id="A0A1M6LM03"/>
<gene>
    <name evidence="1" type="ORF">SAMN05444159_1321</name>
</gene>
<dbReference type="RefSeq" id="WP_154071170.1">
    <property type="nucleotide sequence ID" value="NZ_LT670844.1"/>
</dbReference>